<evidence type="ECO:0000256" key="1">
    <source>
        <dbReference type="SAM" id="MobiDB-lite"/>
    </source>
</evidence>
<dbReference type="RefSeq" id="XP_049143422.1">
    <property type="nucleotide sequence ID" value="XM_049286279.1"/>
</dbReference>
<accession>A0A9Q8SRA3</accession>
<keyword evidence="3" id="KW-1185">Reference proteome</keyword>
<evidence type="ECO:0000313" key="2">
    <source>
        <dbReference type="EMBL" id="UQC81798.1"/>
    </source>
</evidence>
<organism evidence="2 3">
    <name type="scientific">Colletotrichum lupini</name>
    <dbReference type="NCBI Taxonomy" id="145971"/>
    <lineage>
        <taxon>Eukaryota</taxon>
        <taxon>Fungi</taxon>
        <taxon>Dikarya</taxon>
        <taxon>Ascomycota</taxon>
        <taxon>Pezizomycotina</taxon>
        <taxon>Sordariomycetes</taxon>
        <taxon>Hypocreomycetidae</taxon>
        <taxon>Glomerellales</taxon>
        <taxon>Glomerellaceae</taxon>
        <taxon>Colletotrichum</taxon>
        <taxon>Colletotrichum acutatum species complex</taxon>
    </lineage>
</organism>
<evidence type="ECO:0000313" key="3">
    <source>
        <dbReference type="Proteomes" id="UP000830671"/>
    </source>
</evidence>
<gene>
    <name evidence="2" type="ORF">CLUP02_07284</name>
</gene>
<protein>
    <submittedName>
        <fullName evidence="2">Uncharacterized protein</fullName>
    </submittedName>
</protein>
<dbReference type="KEGG" id="clup:CLUP02_07284"/>
<feature type="region of interest" description="Disordered" evidence="1">
    <location>
        <begin position="1"/>
        <end position="29"/>
    </location>
</feature>
<proteinExistence type="predicted"/>
<feature type="compositionally biased region" description="Low complexity" evidence="1">
    <location>
        <begin position="20"/>
        <end position="29"/>
    </location>
</feature>
<sequence>MRVLREAAGADGPGPGGLGALLDPAGAAP</sequence>
<name>A0A9Q8SRA3_9PEZI</name>
<dbReference type="Proteomes" id="UP000830671">
    <property type="component" value="Chromosome 4"/>
</dbReference>
<dbReference type="AlphaFoldDB" id="A0A9Q8SRA3"/>
<dbReference type="EMBL" id="CP019476">
    <property type="protein sequence ID" value="UQC81798.1"/>
    <property type="molecule type" value="Genomic_DNA"/>
</dbReference>
<reference evidence="2" key="1">
    <citation type="journal article" date="2021" name="Mol. Plant Microbe Interact.">
        <title>Complete Genome Sequence of the Plant-Pathogenic Fungus Colletotrichum lupini.</title>
        <authorList>
            <person name="Baroncelli R."/>
            <person name="Pensec F."/>
            <person name="Da Lio D."/>
            <person name="Boufleur T."/>
            <person name="Vicente I."/>
            <person name="Sarrocco S."/>
            <person name="Picot A."/>
            <person name="Baraldi E."/>
            <person name="Sukno S."/>
            <person name="Thon M."/>
            <person name="Le Floch G."/>
        </authorList>
    </citation>
    <scope>NUCLEOTIDE SEQUENCE</scope>
    <source>
        <strain evidence="2">IMI 504893</strain>
    </source>
</reference>
<dbReference type="GeneID" id="73341289"/>